<sequence length="313" mass="35960">MRKKYTEDDYINKCNELNMIYIGYHKEKKLGTMVDFICPIHKSKGVQSKDWSHFKTYAYGCSYCSGRGKTTSEIQSEVKNKDVELISGYLGNEKPIRCKCRKCSNEWTTLPKVLITNGSGCPICGKEKAIKGETKSQEQFVFELKNVNPDIIVLGDYVNTHTKIKCKCNICGTIWYGYPANLLNSSAGCLGCNISNGEKKMLDTLLELNINYISQYTINGCAFTKKLRFDAFDVNNNIAFEFNGEQHYRPVDFAGRGKEWALEEYNITKQRDKIKYDFCILNGIKLVVIPYWEKENMKDFIIKKLKELNKKTA</sequence>
<organism evidence="1">
    <name type="scientific">Siphoviridae sp. ctZd434</name>
    <dbReference type="NCBI Taxonomy" id="2825559"/>
    <lineage>
        <taxon>Viruses</taxon>
        <taxon>Duplodnaviria</taxon>
        <taxon>Heunggongvirae</taxon>
        <taxon>Uroviricota</taxon>
        <taxon>Caudoviricetes</taxon>
    </lineage>
</organism>
<proteinExistence type="predicted"/>
<name>A0A8S5UHB1_9CAUD</name>
<dbReference type="Gene3D" id="3.40.960.10">
    <property type="entry name" value="VSR Endonuclease"/>
    <property type="match status" value="1"/>
</dbReference>
<evidence type="ECO:0000313" key="1">
    <source>
        <dbReference type="EMBL" id="DAF93869.1"/>
    </source>
</evidence>
<dbReference type="EMBL" id="BK016088">
    <property type="protein sequence ID" value="DAF93869.1"/>
    <property type="molecule type" value="Genomic_DNA"/>
</dbReference>
<accession>A0A8S5UHB1</accession>
<reference evidence="1" key="1">
    <citation type="journal article" date="2021" name="Proc. Natl. Acad. Sci. U.S.A.">
        <title>A Catalog of Tens of Thousands of Viruses from Human Metagenomes Reveals Hidden Associations with Chronic Diseases.</title>
        <authorList>
            <person name="Tisza M.J."/>
            <person name="Buck C.B."/>
        </authorList>
    </citation>
    <scope>NUCLEOTIDE SEQUENCE</scope>
    <source>
        <strain evidence="1">CtZd434</strain>
    </source>
</reference>
<protein>
    <submittedName>
        <fullName evidence="1">Restriction enzyme</fullName>
    </submittedName>
</protein>